<gene>
    <name evidence="1" type="ORF">DAMO_0356</name>
</gene>
<sequence>MKPPYERIVLEKRESRTVAALRDALLRKLLSEELRMRTAEKLLEVE</sequence>
<dbReference type="STRING" id="671143.DAMO_0356"/>
<accession>D5MJ79</accession>
<dbReference type="HOGENOM" id="CLU_3181491_0_0_0"/>
<dbReference type="EMBL" id="FP565575">
    <property type="protein sequence ID" value="CBE67444.1"/>
    <property type="molecule type" value="Genomic_DNA"/>
</dbReference>
<name>D5MJ79_METO1</name>
<protein>
    <submittedName>
        <fullName evidence="1">Type I restriction-modification system specificity determinant</fullName>
    </submittedName>
</protein>
<proteinExistence type="predicted"/>
<evidence type="ECO:0000313" key="2">
    <source>
        <dbReference type="Proteomes" id="UP000006898"/>
    </source>
</evidence>
<dbReference type="AlphaFoldDB" id="D5MJ79"/>
<evidence type="ECO:0000313" key="1">
    <source>
        <dbReference type="EMBL" id="CBE67444.1"/>
    </source>
</evidence>
<dbReference type="KEGG" id="mox:DAMO_0356"/>
<dbReference type="Proteomes" id="UP000006898">
    <property type="component" value="Chromosome"/>
</dbReference>
<organism evidence="1 2">
    <name type="scientific">Methylomirabilis oxygeniifera</name>
    <dbReference type="NCBI Taxonomy" id="671143"/>
    <lineage>
        <taxon>Bacteria</taxon>
        <taxon>Candidatus Methylomirabilota</taxon>
        <taxon>Candidatus Methylomirabilia</taxon>
        <taxon>Candidatus Methylomirabilales</taxon>
        <taxon>Candidatus Methylomirabilaceae</taxon>
        <taxon>Candidatus Methylomirabilis</taxon>
    </lineage>
</organism>
<reference evidence="1 2" key="1">
    <citation type="journal article" date="2010" name="Nature">
        <title>Nitrite-driven anaerobic methane oxidation by oxygenic bacteria.</title>
        <authorList>
            <person name="Ettwig K.F."/>
            <person name="Butler M.K."/>
            <person name="Le Paslier D."/>
            <person name="Pelletier E."/>
            <person name="Mangenot S."/>
            <person name="Kuypers M.M.M."/>
            <person name="Schreiber F."/>
            <person name="Dutilh B.E."/>
            <person name="Zedelius J."/>
            <person name="de Beer D."/>
            <person name="Gloerich J."/>
            <person name="Wessels H.J.C.T."/>
            <person name="van Allen T."/>
            <person name="Luesken F."/>
            <person name="Wu M."/>
            <person name="van de Pas-Schoonen K.T."/>
            <person name="Op den Camp H.J.M."/>
            <person name="Janssen-Megens E.M."/>
            <person name="Francoijs K-J."/>
            <person name="Stunnenberg H."/>
            <person name="Weissenbach J."/>
            <person name="Jetten M.S.M."/>
            <person name="Strous M."/>
        </authorList>
    </citation>
    <scope>NUCLEOTIDE SEQUENCE [LARGE SCALE GENOMIC DNA]</scope>
</reference>